<dbReference type="Proteomes" id="UP000187012">
    <property type="component" value="Unassembled WGS sequence"/>
</dbReference>
<proteinExistence type="predicted"/>
<evidence type="ECO:0000313" key="1">
    <source>
        <dbReference type="EMBL" id="SIT45559.1"/>
    </source>
</evidence>
<dbReference type="EMBL" id="CYGX02000057">
    <property type="protein sequence ID" value="SIT45559.1"/>
    <property type="molecule type" value="Genomic_DNA"/>
</dbReference>
<organism evidence="1 2">
    <name type="scientific">Paraburkholderia ribeironis</name>
    <dbReference type="NCBI Taxonomy" id="1247936"/>
    <lineage>
        <taxon>Bacteria</taxon>
        <taxon>Pseudomonadati</taxon>
        <taxon>Pseudomonadota</taxon>
        <taxon>Betaproteobacteria</taxon>
        <taxon>Burkholderiales</taxon>
        <taxon>Burkholderiaceae</taxon>
        <taxon>Paraburkholderia</taxon>
    </lineage>
</organism>
<gene>
    <name evidence="1" type="ORF">BN2475_570059</name>
</gene>
<dbReference type="AlphaFoldDB" id="A0A1N7SF25"/>
<reference evidence="1 2" key="1">
    <citation type="submission" date="2016-12" db="EMBL/GenBank/DDBJ databases">
        <authorList>
            <person name="Song W.-J."/>
            <person name="Kurnit D.M."/>
        </authorList>
    </citation>
    <scope>NUCLEOTIDE SEQUENCE [LARGE SCALE GENOMIC DNA]</scope>
    <source>
        <strain evidence="1 2">STM7296</strain>
    </source>
</reference>
<keyword evidence="2" id="KW-1185">Reference proteome</keyword>
<protein>
    <submittedName>
        <fullName evidence="1">Uncharacterized protein</fullName>
    </submittedName>
</protein>
<sequence length="39" mass="4097">MRTRVALRHSSRAHGPARLSLPDKVLDELKAIGSASGAA</sequence>
<accession>A0A1N7SF25</accession>
<evidence type="ECO:0000313" key="2">
    <source>
        <dbReference type="Proteomes" id="UP000187012"/>
    </source>
</evidence>
<dbReference type="STRING" id="1247936.BN2475_570059"/>
<name>A0A1N7SF25_9BURK</name>